<name>A0A1I8EF67_WUCBA</name>
<sequence length="155" mass="18305">MALNGSKFMNRDVMFDEDSASEQDENKPRTLFEERKRLMQERINSVKQSMLNLRIRLRETTTSKNVKEVHCIFDRITYLQNIADQDAENLIIELEESRRIRQKKILENRILLERSKCILDESLSLLAKFEEFVINGRKRQQPPSSSSTLTNDNKN</sequence>
<reference evidence="1" key="1">
    <citation type="submission" date="2016-11" db="UniProtKB">
        <authorList>
            <consortium name="WormBaseParasite"/>
        </authorList>
    </citation>
    <scope>IDENTIFICATION</scope>
    <source>
        <strain evidence="1">pt0022</strain>
    </source>
</reference>
<dbReference type="WBParaSite" id="maker-PairedContig_1794-snap-gene-2.22-mRNA-1">
    <property type="protein sequence ID" value="maker-PairedContig_1794-snap-gene-2.22-mRNA-1"/>
    <property type="gene ID" value="maker-PairedContig_1794-snap-gene-2.22"/>
</dbReference>
<proteinExistence type="predicted"/>
<protein>
    <submittedName>
        <fullName evidence="1">Uncharacterized protein</fullName>
    </submittedName>
</protein>
<evidence type="ECO:0000313" key="1">
    <source>
        <dbReference type="WBParaSite" id="maker-PairedContig_1794-snap-gene-2.22-mRNA-1"/>
    </source>
</evidence>
<organism evidence="1">
    <name type="scientific">Wuchereria bancrofti</name>
    <dbReference type="NCBI Taxonomy" id="6293"/>
    <lineage>
        <taxon>Eukaryota</taxon>
        <taxon>Metazoa</taxon>
        <taxon>Ecdysozoa</taxon>
        <taxon>Nematoda</taxon>
        <taxon>Chromadorea</taxon>
        <taxon>Rhabditida</taxon>
        <taxon>Spirurina</taxon>
        <taxon>Spiruromorpha</taxon>
        <taxon>Filarioidea</taxon>
        <taxon>Onchocercidae</taxon>
        <taxon>Wuchereria</taxon>
    </lineage>
</organism>
<accession>A0A1I8EF67</accession>
<dbReference type="AlphaFoldDB" id="A0A1I8EF67"/>